<dbReference type="PROSITE" id="PS51257">
    <property type="entry name" value="PROKAR_LIPOPROTEIN"/>
    <property type="match status" value="1"/>
</dbReference>
<name>A0A1I4T515_9EURY</name>
<keyword evidence="3" id="KW-0833">Ubl conjugation pathway</keyword>
<gene>
    <name evidence="6" type="ORF">SAMN04488696_2196</name>
</gene>
<dbReference type="Proteomes" id="UP000198535">
    <property type="component" value="Unassembled WGS sequence"/>
</dbReference>
<organism evidence="6 7">
    <name type="scientific">Methanolobus profundi</name>
    <dbReference type="NCBI Taxonomy" id="487685"/>
    <lineage>
        <taxon>Archaea</taxon>
        <taxon>Methanobacteriati</taxon>
        <taxon>Methanobacteriota</taxon>
        <taxon>Stenosarchaea group</taxon>
        <taxon>Methanomicrobia</taxon>
        <taxon>Methanosarcinales</taxon>
        <taxon>Methanosarcinaceae</taxon>
        <taxon>Methanolobus</taxon>
    </lineage>
</organism>
<dbReference type="Gene3D" id="2.160.20.10">
    <property type="entry name" value="Single-stranded right-handed beta-helix, Pectin lyase-like"/>
    <property type="match status" value="2"/>
</dbReference>
<reference evidence="7" key="1">
    <citation type="submission" date="2016-10" db="EMBL/GenBank/DDBJ databases">
        <authorList>
            <person name="Varghese N."/>
            <person name="Submissions S."/>
        </authorList>
    </citation>
    <scope>NUCLEOTIDE SEQUENCE [LARGE SCALE GENOMIC DNA]</scope>
    <source>
        <strain evidence="7">Mob M</strain>
    </source>
</reference>
<protein>
    <submittedName>
        <fullName evidence="6">Parallel beta-helix repeat (Two copies)</fullName>
    </submittedName>
</protein>
<comment type="pathway">
    <text evidence="1">Protein modification; protein ubiquitination.</text>
</comment>
<dbReference type="SUPFAM" id="SSF51126">
    <property type="entry name" value="Pectin lyase-like"/>
    <property type="match status" value="2"/>
</dbReference>
<dbReference type="InterPro" id="IPR011050">
    <property type="entry name" value="Pectin_lyase_fold/virulence"/>
</dbReference>
<dbReference type="EMBL" id="FOUJ01000004">
    <property type="protein sequence ID" value="SFM71766.1"/>
    <property type="molecule type" value="Genomic_DNA"/>
</dbReference>
<keyword evidence="4" id="KW-0812">Transmembrane</keyword>
<dbReference type="InterPro" id="IPR006633">
    <property type="entry name" value="Carb-bd_sugar_hydrolysis-dom"/>
</dbReference>
<evidence type="ECO:0000259" key="5">
    <source>
        <dbReference type="SMART" id="SM00722"/>
    </source>
</evidence>
<feature type="transmembrane region" description="Helical" evidence="4">
    <location>
        <begin position="379"/>
        <end position="398"/>
    </location>
</feature>
<proteinExistence type="predicted"/>
<accession>A0A1I4T515</accession>
<evidence type="ECO:0000256" key="4">
    <source>
        <dbReference type="SAM" id="Phobius"/>
    </source>
</evidence>
<evidence type="ECO:0000313" key="7">
    <source>
        <dbReference type="Proteomes" id="UP000198535"/>
    </source>
</evidence>
<feature type="transmembrane region" description="Helical" evidence="4">
    <location>
        <begin position="349"/>
        <end position="372"/>
    </location>
</feature>
<keyword evidence="4" id="KW-0472">Membrane</keyword>
<dbReference type="SMART" id="SM00710">
    <property type="entry name" value="PbH1"/>
    <property type="match status" value="11"/>
</dbReference>
<evidence type="ECO:0000313" key="6">
    <source>
        <dbReference type="EMBL" id="SFM71766.1"/>
    </source>
</evidence>
<evidence type="ECO:0000256" key="3">
    <source>
        <dbReference type="ARBA" id="ARBA00022786"/>
    </source>
</evidence>
<dbReference type="STRING" id="487685.SAMN04488696_2196"/>
<dbReference type="OrthoDB" id="142749at2157"/>
<dbReference type="NCBIfam" id="TIGR03804">
    <property type="entry name" value="para_beta_helix"/>
    <property type="match status" value="6"/>
</dbReference>
<keyword evidence="7" id="KW-1185">Reference proteome</keyword>
<dbReference type="InterPro" id="IPR022441">
    <property type="entry name" value="Para_beta_helix_rpt-2"/>
</dbReference>
<keyword evidence="4" id="KW-1133">Transmembrane helix</keyword>
<dbReference type="InterPro" id="IPR039448">
    <property type="entry name" value="Beta_helix"/>
</dbReference>
<evidence type="ECO:0000256" key="1">
    <source>
        <dbReference type="ARBA" id="ARBA00004906"/>
    </source>
</evidence>
<dbReference type="InterPro" id="IPR012334">
    <property type="entry name" value="Pectin_lyas_fold"/>
</dbReference>
<dbReference type="PANTHER" id="PTHR22990:SF15">
    <property type="entry name" value="F-BOX ONLY PROTEIN 10"/>
    <property type="match status" value="1"/>
</dbReference>
<dbReference type="Pfam" id="PF13229">
    <property type="entry name" value="Beta_helix"/>
    <property type="match status" value="1"/>
</dbReference>
<keyword evidence="2" id="KW-0677">Repeat</keyword>
<evidence type="ECO:0000256" key="2">
    <source>
        <dbReference type="ARBA" id="ARBA00022737"/>
    </source>
</evidence>
<feature type="domain" description="Carbohydrate-binding/sugar hydrolysis" evidence="5">
    <location>
        <begin position="54"/>
        <end position="188"/>
    </location>
</feature>
<sequence length="544" mass="61432">MNFKIIAVMLFLFLTVSCVSATTLTVGDNSNTDLSFSSIQDALNYSQDNDLIIISEGIYSENLVVDKQLKIRSASGEKGDVIISSGNLQLPVIHVISDNVEIRGLTVTGEDERVSSGIFLDGVNNCLLINNEITNVTDGILGQDVSDNIIQYNMLSSNAFHGVYLLNSTANYLEENGIYKNERGVYLNNSDRNVLRNNNFYYNSHYGIALLEANNNDVTNNTLFLNEFGITLTNSEKNNVNSNNASYNKQYGFFLFQSNSNNIKNNILIDNKDSGVCLFVFSTNNTITENKFLNNFNGISITANDNLILNNTFESNDNYGIFHLSSKNENTIEGNTFQDNASENKKIEFWKQVVLFVLMFLLISLISIIFKISWLKKGLFGLAILIVLSVILLIVWYFPFESDLPGNNVYVEDLVINSSPIVINSTPTNETHSMVTLSMNLNYLYKEAFAQGNNRGEMIDDLPVRVQVLSLDSEDVERVEYEEEVVLNYLEENPHKCTFVLEDGMEYYLHVDVQMLDVWSYPRPSYGEMHWLSLGGYSEKVDLR</sequence>
<dbReference type="InterPro" id="IPR051550">
    <property type="entry name" value="SCF-Subunits/Alg-Epimerases"/>
</dbReference>
<dbReference type="RefSeq" id="WP_091936818.1">
    <property type="nucleotide sequence ID" value="NZ_FOUJ01000004.1"/>
</dbReference>
<dbReference type="PANTHER" id="PTHR22990">
    <property type="entry name" value="F-BOX ONLY PROTEIN"/>
    <property type="match status" value="1"/>
</dbReference>
<dbReference type="AlphaFoldDB" id="A0A1I4T515"/>
<dbReference type="InterPro" id="IPR006626">
    <property type="entry name" value="PbH1"/>
</dbReference>
<dbReference type="SMART" id="SM00722">
    <property type="entry name" value="CASH"/>
    <property type="match status" value="1"/>
</dbReference>